<feature type="compositionally biased region" description="Gly residues" evidence="1">
    <location>
        <begin position="18"/>
        <end position="27"/>
    </location>
</feature>
<feature type="compositionally biased region" description="Gly residues" evidence="1">
    <location>
        <begin position="1"/>
        <end position="11"/>
    </location>
</feature>
<feature type="region of interest" description="Disordered" evidence="1">
    <location>
        <begin position="1"/>
        <end position="27"/>
    </location>
</feature>
<evidence type="ECO:0000256" key="1">
    <source>
        <dbReference type="SAM" id="MobiDB-lite"/>
    </source>
</evidence>
<comment type="caution">
    <text evidence="2">The sequence shown here is derived from an EMBL/GenBank/DDBJ whole genome shotgun (WGS) entry which is preliminary data.</text>
</comment>
<proteinExistence type="predicted"/>
<feature type="non-terminal residue" evidence="2">
    <location>
        <position position="1"/>
    </location>
</feature>
<feature type="non-terminal residue" evidence="2">
    <location>
        <position position="224"/>
    </location>
</feature>
<evidence type="ECO:0000313" key="2">
    <source>
        <dbReference type="EMBL" id="CAK0824744.1"/>
    </source>
</evidence>
<accession>A0ABN9RZE0</accession>
<evidence type="ECO:0008006" key="4">
    <source>
        <dbReference type="Google" id="ProtNLM"/>
    </source>
</evidence>
<protein>
    <recommendedName>
        <fullName evidence="4">Protein-serine/threonine kinase</fullName>
    </recommendedName>
</protein>
<keyword evidence="3" id="KW-1185">Reference proteome</keyword>
<reference evidence="2" key="1">
    <citation type="submission" date="2023-10" db="EMBL/GenBank/DDBJ databases">
        <authorList>
            <person name="Chen Y."/>
            <person name="Shah S."/>
            <person name="Dougan E. K."/>
            <person name="Thang M."/>
            <person name="Chan C."/>
        </authorList>
    </citation>
    <scope>NUCLEOTIDE SEQUENCE [LARGE SCALE GENOMIC DNA]</scope>
</reference>
<name>A0ABN9RZE0_9DINO</name>
<dbReference type="EMBL" id="CAUYUJ010008714">
    <property type="protein sequence ID" value="CAK0824744.1"/>
    <property type="molecule type" value="Genomic_DNA"/>
</dbReference>
<gene>
    <name evidence="2" type="ORF">PCOR1329_LOCUS25070</name>
</gene>
<sequence>GGARAAAGRGGTYARPHPGGGAHGGVGARGCAPPAWALRRGAPSSRTAWRASGGASRALCVLGSEGSFLERRARLDARLRRSLAVTRAELVRRNIVQGVSVVRRASHALEAWLPRRPPLGALIAAGRLATDYVDRAFPIRRDKEAPLAERVERVLLERLLAPPAPQPRAPLRTLWPPHGLGSDPGGDPVPPAPSPAPRVDPAALASVVVQVLAAAGALPPAWHP</sequence>
<organism evidence="2 3">
    <name type="scientific">Prorocentrum cordatum</name>
    <dbReference type="NCBI Taxonomy" id="2364126"/>
    <lineage>
        <taxon>Eukaryota</taxon>
        <taxon>Sar</taxon>
        <taxon>Alveolata</taxon>
        <taxon>Dinophyceae</taxon>
        <taxon>Prorocentrales</taxon>
        <taxon>Prorocentraceae</taxon>
        <taxon>Prorocentrum</taxon>
    </lineage>
</organism>
<feature type="region of interest" description="Disordered" evidence="1">
    <location>
        <begin position="167"/>
        <end position="199"/>
    </location>
</feature>
<evidence type="ECO:0000313" key="3">
    <source>
        <dbReference type="Proteomes" id="UP001189429"/>
    </source>
</evidence>
<feature type="compositionally biased region" description="Pro residues" evidence="1">
    <location>
        <begin position="187"/>
        <end position="198"/>
    </location>
</feature>
<dbReference type="Proteomes" id="UP001189429">
    <property type="component" value="Unassembled WGS sequence"/>
</dbReference>